<dbReference type="HOGENOM" id="CLU_148173_0_0_1"/>
<proteinExistence type="predicted"/>
<dbReference type="Proteomes" id="UP000027920">
    <property type="component" value="Unassembled WGS sequence"/>
</dbReference>
<evidence type="ECO:0000313" key="3">
    <source>
        <dbReference type="Proteomes" id="UP000027920"/>
    </source>
</evidence>
<gene>
    <name evidence="2" type="ORF">A1O9_12471</name>
</gene>
<dbReference type="VEuPathDB" id="FungiDB:A1O9_12471"/>
<dbReference type="AlphaFoldDB" id="A0A072NUJ8"/>
<feature type="compositionally biased region" description="Basic and acidic residues" evidence="1">
    <location>
        <begin position="83"/>
        <end position="93"/>
    </location>
</feature>
<dbReference type="OrthoDB" id="3872446at2759"/>
<dbReference type="RefSeq" id="XP_013254144.1">
    <property type="nucleotide sequence ID" value="XM_013398690.1"/>
</dbReference>
<feature type="region of interest" description="Disordered" evidence="1">
    <location>
        <begin position="1"/>
        <end position="105"/>
    </location>
</feature>
<evidence type="ECO:0000313" key="2">
    <source>
        <dbReference type="EMBL" id="KEF51554.1"/>
    </source>
</evidence>
<feature type="compositionally biased region" description="Polar residues" evidence="1">
    <location>
        <begin position="73"/>
        <end position="82"/>
    </location>
</feature>
<sequence>MTEPDDVEEDLFADLYDADEASAPTHLSTTSAVPSAPVDTSINKAKDEPGYGEEPDVAYDPTSFDVDAMGQDDQMNGAQNMRSEPEVHERPAHTESSGINMKEDG</sequence>
<organism evidence="2 3">
    <name type="scientific">Exophiala aquamarina CBS 119918</name>
    <dbReference type="NCBI Taxonomy" id="1182545"/>
    <lineage>
        <taxon>Eukaryota</taxon>
        <taxon>Fungi</taxon>
        <taxon>Dikarya</taxon>
        <taxon>Ascomycota</taxon>
        <taxon>Pezizomycotina</taxon>
        <taxon>Eurotiomycetes</taxon>
        <taxon>Chaetothyriomycetidae</taxon>
        <taxon>Chaetothyriales</taxon>
        <taxon>Herpotrichiellaceae</taxon>
        <taxon>Exophiala</taxon>
    </lineage>
</organism>
<dbReference type="GeneID" id="25287365"/>
<protein>
    <submittedName>
        <fullName evidence="2">Uncharacterized protein</fullName>
    </submittedName>
</protein>
<keyword evidence="3" id="KW-1185">Reference proteome</keyword>
<feature type="compositionally biased region" description="Acidic residues" evidence="1">
    <location>
        <begin position="1"/>
        <end position="20"/>
    </location>
</feature>
<accession>A0A072NUJ8</accession>
<evidence type="ECO:0000256" key="1">
    <source>
        <dbReference type="SAM" id="MobiDB-lite"/>
    </source>
</evidence>
<feature type="compositionally biased region" description="Polar residues" evidence="1">
    <location>
        <begin position="25"/>
        <end position="43"/>
    </location>
</feature>
<comment type="caution">
    <text evidence="2">The sequence shown here is derived from an EMBL/GenBank/DDBJ whole genome shotgun (WGS) entry which is preliminary data.</text>
</comment>
<dbReference type="EMBL" id="AMGV01000023">
    <property type="protein sequence ID" value="KEF51554.1"/>
    <property type="molecule type" value="Genomic_DNA"/>
</dbReference>
<reference evidence="2 3" key="1">
    <citation type="submission" date="2013-03" db="EMBL/GenBank/DDBJ databases">
        <title>The Genome Sequence of Exophiala aquamarina CBS 119918.</title>
        <authorList>
            <consortium name="The Broad Institute Genomics Platform"/>
            <person name="Cuomo C."/>
            <person name="de Hoog S."/>
            <person name="Gorbushina A."/>
            <person name="Walker B."/>
            <person name="Young S.K."/>
            <person name="Zeng Q."/>
            <person name="Gargeya S."/>
            <person name="Fitzgerald M."/>
            <person name="Haas B."/>
            <person name="Abouelleil A."/>
            <person name="Allen A.W."/>
            <person name="Alvarado L."/>
            <person name="Arachchi H.M."/>
            <person name="Berlin A.M."/>
            <person name="Chapman S.B."/>
            <person name="Gainer-Dewar J."/>
            <person name="Goldberg J."/>
            <person name="Griggs A."/>
            <person name="Gujja S."/>
            <person name="Hansen M."/>
            <person name="Howarth C."/>
            <person name="Imamovic A."/>
            <person name="Ireland A."/>
            <person name="Larimer J."/>
            <person name="McCowan C."/>
            <person name="Murphy C."/>
            <person name="Pearson M."/>
            <person name="Poon T.W."/>
            <person name="Priest M."/>
            <person name="Roberts A."/>
            <person name="Saif S."/>
            <person name="Shea T."/>
            <person name="Sisk P."/>
            <person name="Sykes S."/>
            <person name="Wortman J."/>
            <person name="Nusbaum C."/>
            <person name="Birren B."/>
        </authorList>
    </citation>
    <scope>NUCLEOTIDE SEQUENCE [LARGE SCALE GENOMIC DNA]</scope>
    <source>
        <strain evidence="2 3">CBS 119918</strain>
    </source>
</reference>
<name>A0A072NUJ8_9EURO</name>